<dbReference type="EMBL" id="JBDXSU010000009">
    <property type="protein sequence ID" value="MFB5191102.1"/>
    <property type="molecule type" value="Genomic_DNA"/>
</dbReference>
<evidence type="ECO:0000256" key="2">
    <source>
        <dbReference type="SAM" id="Phobius"/>
    </source>
</evidence>
<evidence type="ECO:0000313" key="4">
    <source>
        <dbReference type="Proteomes" id="UP001579974"/>
    </source>
</evidence>
<dbReference type="RefSeq" id="WP_275476560.1">
    <property type="nucleotide sequence ID" value="NZ_CP162940.1"/>
</dbReference>
<name>A0ABV5AHG0_9BACL</name>
<comment type="caution">
    <text evidence="3">The sequence shown here is derived from an EMBL/GenBank/DDBJ whole genome shotgun (WGS) entry which is preliminary data.</text>
</comment>
<dbReference type="Proteomes" id="UP001579974">
    <property type="component" value="Unassembled WGS sequence"/>
</dbReference>
<proteinExistence type="predicted"/>
<sequence>MAESGARNYTTNSSSILVRLGDKAWEIQKEVPDDPRQMSGVDKLSKGAYDDPASTLESGSWPAIETRWRAEPPRPTSRRRSQKASFRLWRLFQIGIAKCATYVMQTLFPRQGNRSVASLKGGLLIGMVFGCVAMCLFHQMAPVSATPLLDTNSSQVGTKAIASAATPAKALSAPGTTVYFVQLGSYPTQAKATTEASSLLKRGISTTVVPLDGYSLIATATVAEQDADAVASQLQKSHVTASVKSFSQGARQLQVLGTAGDSAITGVQGWLAQTSSGLLALDTWLADNGRVADAEAAMAAALQSYPGAAVIAQTGLSDQLTSIDASLTAANQAFQKRDKAAALKSVIQAFVELEDIHGING</sequence>
<dbReference type="SUPFAM" id="SSF110997">
    <property type="entry name" value="Sporulation related repeat"/>
    <property type="match status" value="1"/>
</dbReference>
<keyword evidence="2" id="KW-0472">Membrane</keyword>
<evidence type="ECO:0000256" key="1">
    <source>
        <dbReference type="SAM" id="MobiDB-lite"/>
    </source>
</evidence>
<feature type="transmembrane region" description="Helical" evidence="2">
    <location>
        <begin position="117"/>
        <end position="137"/>
    </location>
</feature>
<evidence type="ECO:0000313" key="3">
    <source>
        <dbReference type="EMBL" id="MFB5191102.1"/>
    </source>
</evidence>
<keyword evidence="4" id="KW-1185">Reference proteome</keyword>
<protein>
    <recommendedName>
        <fullName evidence="5">SPOR domain-containing protein</fullName>
    </recommendedName>
</protein>
<gene>
    <name evidence="3" type="ORF">KKP3000_004606</name>
</gene>
<feature type="region of interest" description="Disordered" evidence="1">
    <location>
        <begin position="28"/>
        <end position="81"/>
    </location>
</feature>
<keyword evidence="2" id="KW-1133">Transmembrane helix</keyword>
<evidence type="ECO:0008006" key="5">
    <source>
        <dbReference type="Google" id="ProtNLM"/>
    </source>
</evidence>
<reference evidence="3 4" key="1">
    <citation type="journal article" date="2024" name="Int. J. Mol. Sci.">
        <title>Exploration of Alicyclobacillus spp. Genome in Search of Antibiotic Resistance.</title>
        <authorList>
            <person name="Bucka-Kolendo J."/>
            <person name="Kiousi D.E."/>
            <person name="Dekowska A."/>
            <person name="Mikolajczuk-Szczyrba A."/>
            <person name="Karadedos D.M."/>
            <person name="Michael P."/>
            <person name="Galanis A."/>
            <person name="Sokolowska B."/>
        </authorList>
    </citation>
    <scope>NUCLEOTIDE SEQUENCE [LARGE SCALE GENOMIC DNA]</scope>
    <source>
        <strain evidence="3 4">KKP 3000</strain>
    </source>
</reference>
<organism evidence="3 4">
    <name type="scientific">Alicyclobacillus fastidiosus</name>
    <dbReference type="NCBI Taxonomy" id="392011"/>
    <lineage>
        <taxon>Bacteria</taxon>
        <taxon>Bacillati</taxon>
        <taxon>Bacillota</taxon>
        <taxon>Bacilli</taxon>
        <taxon>Bacillales</taxon>
        <taxon>Alicyclobacillaceae</taxon>
        <taxon>Alicyclobacillus</taxon>
    </lineage>
</organism>
<dbReference type="InterPro" id="IPR036680">
    <property type="entry name" value="SPOR-like_sf"/>
</dbReference>
<keyword evidence="2" id="KW-0812">Transmembrane</keyword>
<accession>A0ABV5AHG0</accession>